<reference evidence="1 2" key="1">
    <citation type="submission" date="2019-04" db="EMBL/GenBank/DDBJ databases">
        <title>Crypto-aerobic microbial life in anoxic (sulfidic) marine sediments.</title>
        <authorList>
            <person name="Bhattacharya S."/>
            <person name="Roy C."/>
            <person name="Mondal N."/>
            <person name="Sarkar J."/>
            <person name="Mandal S."/>
            <person name="Rameez M.J."/>
            <person name="Ghosh W."/>
        </authorList>
    </citation>
    <scope>NUCLEOTIDE SEQUENCE [LARGE SCALE GENOMIC DNA]</scope>
    <source>
        <strain evidence="1 2">SBBC</strain>
    </source>
</reference>
<comment type="caution">
    <text evidence="1">The sequence shown here is derived from an EMBL/GenBank/DDBJ whole genome shotgun (WGS) entry which is preliminary data.</text>
</comment>
<gene>
    <name evidence="1" type="ORF">FAZ78_00370</name>
</gene>
<dbReference type="AlphaFoldDB" id="A0A4V6WLS7"/>
<evidence type="ECO:0000313" key="1">
    <source>
        <dbReference type="EMBL" id="TKA98547.1"/>
    </source>
</evidence>
<accession>A0A4V6WLS7</accession>
<evidence type="ECO:0000313" key="2">
    <source>
        <dbReference type="Proteomes" id="UP000306340"/>
    </source>
</evidence>
<dbReference type="Proteomes" id="UP000306340">
    <property type="component" value="Unassembled WGS sequence"/>
</dbReference>
<protein>
    <recommendedName>
        <fullName evidence="3">Phage tail protein</fullName>
    </recommendedName>
</protein>
<dbReference type="EMBL" id="SWAU01000001">
    <property type="protein sequence ID" value="TKA98547.1"/>
    <property type="molecule type" value="Genomic_DNA"/>
</dbReference>
<organism evidence="1 2">
    <name type="scientific">Cereibacter changlensis</name>
    <dbReference type="NCBI Taxonomy" id="402884"/>
    <lineage>
        <taxon>Bacteria</taxon>
        <taxon>Pseudomonadati</taxon>
        <taxon>Pseudomonadota</taxon>
        <taxon>Alphaproteobacteria</taxon>
        <taxon>Rhodobacterales</taxon>
        <taxon>Paracoccaceae</taxon>
        <taxon>Cereibacter</taxon>
    </lineage>
</organism>
<proteinExistence type="predicted"/>
<evidence type="ECO:0008006" key="3">
    <source>
        <dbReference type="Google" id="ProtNLM"/>
    </source>
</evidence>
<dbReference type="Gene3D" id="4.10.410.40">
    <property type="match status" value="1"/>
</dbReference>
<name>A0A4V6WLS7_9RHOB</name>
<dbReference type="RefSeq" id="WP_136790812.1">
    <property type="nucleotide sequence ID" value="NZ_SWAU01000001.1"/>
</dbReference>
<sequence>MIFATNGAKLYIGGVLGWKATDFVEADFTSQTWVEIGETESLGSLGDTASEITFDGIATKRQRRLKGTRSAGTMEVVCGVDYEDDGQIALIAAEKTAHNFAFKLEFNDAPVGGTPSQRLFIATVASAAEALDTANSVMKLNSSLWVNSNIVRINAAEGV</sequence>